<dbReference type="Gene3D" id="2.40.160.200">
    <property type="entry name" value="LURP1-related"/>
    <property type="match status" value="1"/>
</dbReference>
<dbReference type="Pfam" id="PF04525">
    <property type="entry name" value="LOR"/>
    <property type="match status" value="1"/>
</dbReference>
<dbReference type="InterPro" id="IPR038595">
    <property type="entry name" value="LOR_sf"/>
</dbReference>
<dbReference type="RefSeq" id="WP_087058397.1">
    <property type="nucleotide sequence ID" value="NZ_FUKW01000086.1"/>
</dbReference>
<organism evidence="2 3">
    <name type="scientific">Marinilactibacillus psychrotolerans 42ea</name>
    <dbReference type="NCBI Taxonomy" id="1255609"/>
    <lineage>
        <taxon>Bacteria</taxon>
        <taxon>Bacillati</taxon>
        <taxon>Bacillota</taxon>
        <taxon>Bacilli</taxon>
        <taxon>Lactobacillales</taxon>
        <taxon>Carnobacteriaceae</taxon>
        <taxon>Marinilactibacillus</taxon>
    </lineage>
</organism>
<gene>
    <name evidence="2" type="ORF">FM115_06230</name>
</gene>
<evidence type="ECO:0008006" key="4">
    <source>
        <dbReference type="Google" id="ProtNLM"/>
    </source>
</evidence>
<comment type="similarity">
    <text evidence="1">Belongs to the LOR family.</text>
</comment>
<dbReference type="EMBL" id="FUKW01000086">
    <property type="protein sequence ID" value="SJN33669.1"/>
    <property type="molecule type" value="Genomic_DNA"/>
</dbReference>
<accession>A0A1R4JNU4</accession>
<dbReference type="AlphaFoldDB" id="A0A1R4JNU4"/>
<evidence type="ECO:0000313" key="3">
    <source>
        <dbReference type="Proteomes" id="UP000195611"/>
    </source>
</evidence>
<reference evidence="2 3" key="1">
    <citation type="submission" date="2017-02" db="EMBL/GenBank/DDBJ databases">
        <authorList>
            <person name="Peterson S.W."/>
        </authorList>
    </citation>
    <scope>NUCLEOTIDE SEQUENCE [LARGE SCALE GENOMIC DNA]</scope>
    <source>
        <strain evidence="2 3">42ea</strain>
    </source>
</reference>
<dbReference type="Proteomes" id="UP000195611">
    <property type="component" value="Unassembled WGS sequence"/>
</dbReference>
<dbReference type="InterPro" id="IPR007612">
    <property type="entry name" value="LOR"/>
</dbReference>
<protein>
    <recommendedName>
        <fullName evidence="4">LURP-one-related family protein</fullName>
    </recommendedName>
</protein>
<dbReference type="InterPro" id="IPR025659">
    <property type="entry name" value="Tubby-like_C"/>
</dbReference>
<sequence length="162" mass="18996">MKYYIKQKVFSFKDQFVVKNEAEQDAYYVEGKLFTLGSKLHIFNTDDEEVLYVEQKVWRFLPEFEIYQKGKLVATVKKEFRFFKNDYSIIGPDWNIEGSVMAHNYVIKEREKVVAEISKEWLSWGDSYVIDIQNNDQRELLLGAVIVIDCVISANRNQGASS</sequence>
<evidence type="ECO:0000256" key="1">
    <source>
        <dbReference type="ARBA" id="ARBA00005437"/>
    </source>
</evidence>
<dbReference type="SUPFAM" id="SSF54518">
    <property type="entry name" value="Tubby C-terminal domain-like"/>
    <property type="match status" value="1"/>
</dbReference>
<name>A0A1R4JNU4_9LACT</name>
<evidence type="ECO:0000313" key="2">
    <source>
        <dbReference type="EMBL" id="SJN33669.1"/>
    </source>
</evidence>
<proteinExistence type="inferred from homology"/>